<dbReference type="AlphaFoldDB" id="A0A8S2E233"/>
<sequence length="102" mass="11329">MSLIDSFDSLNFHLKSTIPSGSPPIFLTPDSSKAQFNDSPMWIGLSTQNVRRELLRELQKDKENESKLTKHGATNIMANASQAPSIENQVQKTVLNTNSNKV</sequence>
<reference evidence="2" key="1">
    <citation type="submission" date="2021-02" db="EMBL/GenBank/DDBJ databases">
        <authorList>
            <person name="Nowell W R."/>
        </authorList>
    </citation>
    <scope>NUCLEOTIDE SEQUENCE</scope>
</reference>
<name>A0A8S2E233_9BILA</name>
<dbReference type="EMBL" id="CAJOBA010008589">
    <property type="protein sequence ID" value="CAF3832137.1"/>
    <property type="molecule type" value="Genomic_DNA"/>
</dbReference>
<evidence type="ECO:0000313" key="4">
    <source>
        <dbReference type="Proteomes" id="UP000677228"/>
    </source>
</evidence>
<evidence type="ECO:0000313" key="2">
    <source>
        <dbReference type="EMBL" id="CAF1067264.1"/>
    </source>
</evidence>
<feature type="compositionally biased region" description="Polar residues" evidence="1">
    <location>
        <begin position="76"/>
        <end position="85"/>
    </location>
</feature>
<dbReference type="Proteomes" id="UP000677228">
    <property type="component" value="Unassembled WGS sequence"/>
</dbReference>
<evidence type="ECO:0000256" key="1">
    <source>
        <dbReference type="SAM" id="MobiDB-lite"/>
    </source>
</evidence>
<protein>
    <submittedName>
        <fullName evidence="2">Uncharacterized protein</fullName>
    </submittedName>
</protein>
<comment type="caution">
    <text evidence="2">The sequence shown here is derived from an EMBL/GenBank/DDBJ whole genome shotgun (WGS) entry which is preliminary data.</text>
</comment>
<feature type="region of interest" description="Disordered" evidence="1">
    <location>
        <begin position="62"/>
        <end position="85"/>
    </location>
</feature>
<evidence type="ECO:0000313" key="3">
    <source>
        <dbReference type="EMBL" id="CAF3832137.1"/>
    </source>
</evidence>
<accession>A0A8S2E233</accession>
<dbReference type="Proteomes" id="UP000682733">
    <property type="component" value="Unassembled WGS sequence"/>
</dbReference>
<dbReference type="EMBL" id="CAJNOK010008575">
    <property type="protein sequence ID" value="CAF1067264.1"/>
    <property type="molecule type" value="Genomic_DNA"/>
</dbReference>
<organism evidence="2 4">
    <name type="scientific">Didymodactylos carnosus</name>
    <dbReference type="NCBI Taxonomy" id="1234261"/>
    <lineage>
        <taxon>Eukaryota</taxon>
        <taxon>Metazoa</taxon>
        <taxon>Spiralia</taxon>
        <taxon>Gnathifera</taxon>
        <taxon>Rotifera</taxon>
        <taxon>Eurotatoria</taxon>
        <taxon>Bdelloidea</taxon>
        <taxon>Philodinida</taxon>
        <taxon>Philodinidae</taxon>
        <taxon>Didymodactylos</taxon>
    </lineage>
</organism>
<proteinExistence type="predicted"/>
<gene>
    <name evidence="2" type="ORF">OVA965_LOCUS17719</name>
    <name evidence="3" type="ORF">TMI583_LOCUS17730</name>
</gene>